<keyword evidence="2" id="KW-1185">Reference proteome</keyword>
<evidence type="ECO:0000313" key="1">
    <source>
        <dbReference type="EMBL" id="PSK95810.1"/>
    </source>
</evidence>
<reference evidence="1 2" key="1">
    <citation type="submission" date="2018-03" db="EMBL/GenBank/DDBJ databases">
        <title>Genomic Encyclopedia of Archaeal and Bacterial Type Strains, Phase II (KMG-II): from individual species to whole genera.</title>
        <authorList>
            <person name="Goeker M."/>
        </authorList>
    </citation>
    <scope>NUCLEOTIDE SEQUENCE [LARGE SCALE GENOMIC DNA]</scope>
    <source>
        <strain evidence="1 2">DSM 45211</strain>
    </source>
</reference>
<protein>
    <submittedName>
        <fullName evidence="1">Uncharacterized protein</fullName>
    </submittedName>
</protein>
<accession>A0A2P8DF28</accession>
<name>A0A2P8DF28_9ACTN</name>
<comment type="caution">
    <text evidence="1">The sequence shown here is derived from an EMBL/GenBank/DDBJ whole genome shotgun (WGS) entry which is preliminary data.</text>
</comment>
<organism evidence="1 2">
    <name type="scientific">Haloactinopolyspora alba</name>
    <dbReference type="NCBI Taxonomy" id="648780"/>
    <lineage>
        <taxon>Bacteria</taxon>
        <taxon>Bacillati</taxon>
        <taxon>Actinomycetota</taxon>
        <taxon>Actinomycetes</taxon>
        <taxon>Jiangellales</taxon>
        <taxon>Jiangellaceae</taxon>
        <taxon>Haloactinopolyspora</taxon>
    </lineage>
</organism>
<evidence type="ECO:0000313" key="2">
    <source>
        <dbReference type="Proteomes" id="UP000243528"/>
    </source>
</evidence>
<sequence>MQLTATSATTAPEPAELVMPDGYTYASFEATPAARAAVEACPTCQTGGFAPRHWPSPRCGGGNSPGKPIRPHCACDACF</sequence>
<proteinExistence type="predicted"/>
<dbReference type="RefSeq" id="WP_106539808.1">
    <property type="nucleotide sequence ID" value="NZ_PYGE01000028.1"/>
</dbReference>
<dbReference type="EMBL" id="PYGE01000028">
    <property type="protein sequence ID" value="PSK95810.1"/>
    <property type="molecule type" value="Genomic_DNA"/>
</dbReference>
<dbReference type="AlphaFoldDB" id="A0A2P8DF28"/>
<dbReference type="Proteomes" id="UP000243528">
    <property type="component" value="Unassembled WGS sequence"/>
</dbReference>
<gene>
    <name evidence="1" type="ORF">CLV30_12862</name>
</gene>